<dbReference type="SUPFAM" id="SSF82171">
    <property type="entry name" value="DPP6 N-terminal domain-like"/>
    <property type="match status" value="1"/>
</dbReference>
<comment type="similarity">
    <text evidence="1">Belongs to the TolB family.</text>
</comment>
<dbReference type="Gene3D" id="2.120.10.30">
    <property type="entry name" value="TolB, C-terminal domain"/>
    <property type="match status" value="2"/>
</dbReference>
<evidence type="ECO:0000313" key="2">
    <source>
        <dbReference type="EMBL" id="TAI48889.1"/>
    </source>
</evidence>
<proteinExistence type="inferred from homology"/>
<evidence type="ECO:0000313" key="3">
    <source>
        <dbReference type="Proteomes" id="UP000291981"/>
    </source>
</evidence>
<dbReference type="InterPro" id="IPR011659">
    <property type="entry name" value="WD40"/>
</dbReference>
<dbReference type="PANTHER" id="PTHR36842:SF1">
    <property type="entry name" value="PROTEIN TOLB"/>
    <property type="match status" value="1"/>
</dbReference>
<comment type="caution">
    <text evidence="2">The sequence shown here is derived from an EMBL/GenBank/DDBJ whole genome shotgun (WGS) entry which is preliminary data.</text>
</comment>
<dbReference type="PANTHER" id="PTHR36842">
    <property type="entry name" value="PROTEIN TOLB HOMOLOG"/>
    <property type="match status" value="1"/>
</dbReference>
<accession>A0A4Q8QK56</accession>
<dbReference type="Proteomes" id="UP000291981">
    <property type="component" value="Unassembled WGS sequence"/>
</dbReference>
<dbReference type="OrthoDB" id="9815657at2"/>
<name>A0A4Q8QK56_9FLAO</name>
<dbReference type="AlphaFoldDB" id="A0A4Q8QK56"/>
<organism evidence="2 3">
    <name type="scientific">Flagellimonas allohymeniacidonis</name>
    <dbReference type="NCBI Taxonomy" id="2517819"/>
    <lineage>
        <taxon>Bacteria</taxon>
        <taxon>Pseudomonadati</taxon>
        <taxon>Bacteroidota</taxon>
        <taxon>Flavobacteriia</taxon>
        <taxon>Flavobacteriales</taxon>
        <taxon>Flavobacteriaceae</taxon>
        <taxon>Flagellimonas</taxon>
    </lineage>
</organism>
<evidence type="ECO:0008006" key="4">
    <source>
        <dbReference type="Google" id="ProtNLM"/>
    </source>
</evidence>
<evidence type="ECO:0000256" key="1">
    <source>
        <dbReference type="ARBA" id="ARBA00009820"/>
    </source>
</evidence>
<gene>
    <name evidence="2" type="ORF">EW142_03570</name>
</gene>
<dbReference type="EMBL" id="SGIU01000001">
    <property type="protein sequence ID" value="TAI48889.1"/>
    <property type="molecule type" value="Genomic_DNA"/>
</dbReference>
<dbReference type="Pfam" id="PF07676">
    <property type="entry name" value="PD40"/>
    <property type="match status" value="3"/>
</dbReference>
<dbReference type="InterPro" id="IPR011042">
    <property type="entry name" value="6-blade_b-propeller_TolB-like"/>
</dbReference>
<dbReference type="Pfam" id="PF26549">
    <property type="entry name" value="Tricorn_N"/>
    <property type="match status" value="1"/>
</dbReference>
<sequence length="306" mass="35827">MFLTRNRKKVYKVSILIAVVLFQANWALGQHKAVWVERCLTETTHEDRYASYSPNGEWIVFESNRDGNWDIYMMNSQGENVKRLTYNESEDRRPSWHPNGEKVLFESNRNGSNELFTLNLRSGKEKKLKQNTKDGEFVFASYSPNGKRIAVSLRESEQKSKIVLLSKKGKRVKTIIENGKRNFYPRWSKDGKEIVYFSRKDTDNKDDEIYGINLETGVEARLTLWKTHNFCPSWSFDNSQIVYVTSMEGSRPEIFIMDRDGNNKTQITHNEEGDTLPNWHPKENRILVTAYRNGNYQICELELSEK</sequence>
<reference evidence="2 3" key="1">
    <citation type="submission" date="2019-02" db="EMBL/GenBank/DDBJ databases">
        <title>Draft genome sequence of Muricauda sp. 176CP4-71.</title>
        <authorList>
            <person name="Park J.-S."/>
        </authorList>
    </citation>
    <scope>NUCLEOTIDE SEQUENCE [LARGE SCALE GENOMIC DNA]</scope>
    <source>
        <strain evidence="2 3">176CP4-71</strain>
    </source>
</reference>
<protein>
    <recommendedName>
        <fullName evidence="4">DUF5050 domain-containing protein</fullName>
    </recommendedName>
</protein>
<keyword evidence="3" id="KW-1185">Reference proteome</keyword>